<dbReference type="InterPro" id="IPR043504">
    <property type="entry name" value="Peptidase_S1_PA_chymotrypsin"/>
</dbReference>
<keyword evidence="1" id="KW-1015">Disulfide bond</keyword>
<dbReference type="FunFam" id="2.40.10.10:FF:000068">
    <property type="entry name" value="transmembrane protease serine 2"/>
    <property type="match status" value="1"/>
</dbReference>
<proteinExistence type="inferred from homology"/>
<accession>A0AAV4MUM7</accession>
<dbReference type="InterPro" id="IPR033116">
    <property type="entry name" value="TRYPSIN_SER"/>
</dbReference>
<evidence type="ECO:0000313" key="6">
    <source>
        <dbReference type="EMBL" id="GIX75087.1"/>
    </source>
</evidence>
<dbReference type="GO" id="GO:0006508">
    <property type="term" value="P:proteolysis"/>
    <property type="evidence" value="ECO:0007669"/>
    <property type="project" value="UniProtKB-KW"/>
</dbReference>
<comment type="similarity">
    <text evidence="2">Belongs to the peptidase S1 family. CLIP subfamily.</text>
</comment>
<feature type="domain" description="Peptidase S1" evidence="5">
    <location>
        <begin position="115"/>
        <end position="352"/>
    </location>
</feature>
<evidence type="ECO:0000313" key="7">
    <source>
        <dbReference type="Proteomes" id="UP001054945"/>
    </source>
</evidence>
<dbReference type="Pfam" id="PF00089">
    <property type="entry name" value="Trypsin"/>
    <property type="match status" value="1"/>
</dbReference>
<dbReference type="Gene3D" id="2.40.10.10">
    <property type="entry name" value="Trypsin-like serine proteases"/>
    <property type="match status" value="2"/>
</dbReference>
<dbReference type="PANTHER" id="PTHR24252">
    <property type="entry name" value="ACROSIN-RELATED"/>
    <property type="match status" value="1"/>
</dbReference>
<evidence type="ECO:0000256" key="1">
    <source>
        <dbReference type="ARBA" id="ARBA00023157"/>
    </source>
</evidence>
<dbReference type="CDD" id="cd00190">
    <property type="entry name" value="Tryp_SPc"/>
    <property type="match status" value="1"/>
</dbReference>
<keyword evidence="3" id="KW-0378">Hydrolase</keyword>
<dbReference type="EMBL" id="BPLR01002557">
    <property type="protein sequence ID" value="GIX75087.1"/>
    <property type="molecule type" value="Genomic_DNA"/>
</dbReference>
<sequence>MYLSVINLFVLTVTAVLGDGVIYPEQSLCPSYYQCHNISLCPGAVQQWNNGYPPTICGWDKDIPSVCCITLSSLVKVPNEDSRNRNTERRPIRLSSISQTGCGRREYIPPPSDAYIGGFDSLYKWSWLAAIFAGDSSTQLCGATVIDDRHILTAAHCFNGRSLNPQDYSIRIGEVDISKTNTSYEIQEIKLHEDYIPRYHYNDIAIIRFAQPIGDGSDAVCILEEDILQDGDLLTGLGWGRLSFGGRSATILQVAPGIPVVGNEDCNTKYQRVSNAAVPYGITDDFICAGLEEGGLDACQGDSGGPLVYQFAYEQWALMGIVSFGHKCGEPGFPGVYTRVSSFLPWIEQYIQNQRQSESFRRGPTYVE</sequence>
<evidence type="ECO:0000259" key="5">
    <source>
        <dbReference type="PROSITE" id="PS50240"/>
    </source>
</evidence>
<dbReference type="InterPro" id="IPR001254">
    <property type="entry name" value="Trypsin_dom"/>
</dbReference>
<keyword evidence="3" id="KW-0645">Protease</keyword>
<dbReference type="InterPro" id="IPR009003">
    <property type="entry name" value="Peptidase_S1_PA"/>
</dbReference>
<name>A0AAV4MUM7_CAEEX</name>
<dbReference type="SUPFAM" id="SSF50494">
    <property type="entry name" value="Trypsin-like serine proteases"/>
    <property type="match status" value="1"/>
</dbReference>
<dbReference type="PANTHER" id="PTHR24252:SF7">
    <property type="entry name" value="HYALIN"/>
    <property type="match status" value="1"/>
</dbReference>
<dbReference type="InterPro" id="IPR018114">
    <property type="entry name" value="TRYPSIN_HIS"/>
</dbReference>
<dbReference type="PRINTS" id="PR00722">
    <property type="entry name" value="CHYMOTRYPSIN"/>
</dbReference>
<dbReference type="GO" id="GO:0004252">
    <property type="term" value="F:serine-type endopeptidase activity"/>
    <property type="evidence" value="ECO:0007669"/>
    <property type="project" value="InterPro"/>
</dbReference>
<dbReference type="SMART" id="SM00020">
    <property type="entry name" value="Tryp_SPc"/>
    <property type="match status" value="1"/>
</dbReference>
<dbReference type="AlphaFoldDB" id="A0AAV4MUM7"/>
<evidence type="ECO:0000256" key="2">
    <source>
        <dbReference type="ARBA" id="ARBA00024195"/>
    </source>
</evidence>
<dbReference type="FunFam" id="2.40.10.10:FF:000002">
    <property type="entry name" value="Transmembrane protease serine"/>
    <property type="match status" value="1"/>
</dbReference>
<dbReference type="InterPro" id="IPR001314">
    <property type="entry name" value="Peptidase_S1A"/>
</dbReference>
<organism evidence="6 7">
    <name type="scientific">Caerostris extrusa</name>
    <name type="common">Bark spider</name>
    <name type="synonym">Caerostris bankana</name>
    <dbReference type="NCBI Taxonomy" id="172846"/>
    <lineage>
        <taxon>Eukaryota</taxon>
        <taxon>Metazoa</taxon>
        <taxon>Ecdysozoa</taxon>
        <taxon>Arthropoda</taxon>
        <taxon>Chelicerata</taxon>
        <taxon>Arachnida</taxon>
        <taxon>Araneae</taxon>
        <taxon>Araneomorphae</taxon>
        <taxon>Entelegynae</taxon>
        <taxon>Araneoidea</taxon>
        <taxon>Araneidae</taxon>
        <taxon>Caerostris</taxon>
    </lineage>
</organism>
<comment type="caution">
    <text evidence="6">The sequence shown here is derived from an EMBL/GenBank/DDBJ whole genome shotgun (WGS) entry which is preliminary data.</text>
</comment>
<gene>
    <name evidence="6" type="ORF">CEXT_176831</name>
</gene>
<keyword evidence="4" id="KW-0732">Signal</keyword>
<evidence type="ECO:0000256" key="3">
    <source>
        <dbReference type="RuleBase" id="RU363034"/>
    </source>
</evidence>
<protein>
    <submittedName>
        <fullName evidence="6">Clotting factor B</fullName>
    </submittedName>
</protein>
<feature type="chain" id="PRO_5043315815" evidence="4">
    <location>
        <begin position="19"/>
        <end position="368"/>
    </location>
</feature>
<feature type="signal peptide" evidence="4">
    <location>
        <begin position="1"/>
        <end position="18"/>
    </location>
</feature>
<dbReference type="PROSITE" id="PS00134">
    <property type="entry name" value="TRYPSIN_HIS"/>
    <property type="match status" value="1"/>
</dbReference>
<evidence type="ECO:0000256" key="4">
    <source>
        <dbReference type="SAM" id="SignalP"/>
    </source>
</evidence>
<keyword evidence="3" id="KW-0720">Serine protease</keyword>
<dbReference type="PROSITE" id="PS00135">
    <property type="entry name" value="TRYPSIN_SER"/>
    <property type="match status" value="1"/>
</dbReference>
<keyword evidence="7" id="KW-1185">Reference proteome</keyword>
<dbReference type="Proteomes" id="UP001054945">
    <property type="component" value="Unassembled WGS sequence"/>
</dbReference>
<dbReference type="PROSITE" id="PS50240">
    <property type="entry name" value="TRYPSIN_DOM"/>
    <property type="match status" value="1"/>
</dbReference>
<reference evidence="6 7" key="1">
    <citation type="submission" date="2021-06" db="EMBL/GenBank/DDBJ databases">
        <title>Caerostris extrusa draft genome.</title>
        <authorList>
            <person name="Kono N."/>
            <person name="Arakawa K."/>
        </authorList>
    </citation>
    <scope>NUCLEOTIDE SEQUENCE [LARGE SCALE GENOMIC DNA]</scope>
</reference>